<dbReference type="EMBL" id="JBBNAF010000007">
    <property type="protein sequence ID" value="KAK9127436.1"/>
    <property type="molecule type" value="Genomic_DNA"/>
</dbReference>
<keyword evidence="2" id="KW-1185">Reference proteome</keyword>
<comment type="caution">
    <text evidence="1">The sequence shown here is derived from an EMBL/GenBank/DDBJ whole genome shotgun (WGS) entry which is preliminary data.</text>
</comment>
<evidence type="ECO:0000313" key="2">
    <source>
        <dbReference type="Proteomes" id="UP001420932"/>
    </source>
</evidence>
<dbReference type="AlphaFoldDB" id="A0AAP0P4P2"/>
<reference evidence="1 2" key="1">
    <citation type="submission" date="2024-01" db="EMBL/GenBank/DDBJ databases">
        <title>Genome assemblies of Stephania.</title>
        <authorList>
            <person name="Yang L."/>
        </authorList>
    </citation>
    <scope>NUCLEOTIDE SEQUENCE [LARGE SCALE GENOMIC DNA]</scope>
    <source>
        <strain evidence="1">YNDBR</strain>
        <tissue evidence="1">Leaf</tissue>
    </source>
</reference>
<evidence type="ECO:0000313" key="1">
    <source>
        <dbReference type="EMBL" id="KAK9127436.1"/>
    </source>
</evidence>
<organism evidence="1 2">
    <name type="scientific">Stephania yunnanensis</name>
    <dbReference type="NCBI Taxonomy" id="152371"/>
    <lineage>
        <taxon>Eukaryota</taxon>
        <taxon>Viridiplantae</taxon>
        <taxon>Streptophyta</taxon>
        <taxon>Embryophyta</taxon>
        <taxon>Tracheophyta</taxon>
        <taxon>Spermatophyta</taxon>
        <taxon>Magnoliopsida</taxon>
        <taxon>Ranunculales</taxon>
        <taxon>Menispermaceae</taxon>
        <taxon>Menispermoideae</taxon>
        <taxon>Cissampelideae</taxon>
        <taxon>Stephania</taxon>
    </lineage>
</organism>
<gene>
    <name evidence="1" type="ORF">Syun_016233</name>
</gene>
<dbReference type="Proteomes" id="UP001420932">
    <property type="component" value="Unassembled WGS sequence"/>
</dbReference>
<protein>
    <submittedName>
        <fullName evidence="1">Uncharacterized protein</fullName>
    </submittedName>
</protein>
<name>A0AAP0P4P2_9MAGN</name>
<proteinExistence type="predicted"/>
<accession>A0AAP0P4P2</accession>
<sequence length="125" mass="14085">MEESHPCNQLQTLPDPSIYAGNQGLCGAPLKDCATHPDIHGLNHEEDKEEWLPFFISMSIGFVEVKSEMVEGISPESWFLDKSSDSNRRKDPIFSGIFPVKEFADKFKILSPSRFVNFIGIAPDR</sequence>